<comment type="caution">
    <text evidence="8">The sequence shown here is derived from an EMBL/GenBank/DDBJ whole genome shotgun (WGS) entry which is preliminary data.</text>
</comment>
<dbReference type="InterPro" id="IPR005175">
    <property type="entry name" value="PPC_dom"/>
</dbReference>
<feature type="domain" description="PPC" evidence="7">
    <location>
        <begin position="62"/>
        <end position="200"/>
    </location>
</feature>
<evidence type="ECO:0000259" key="7">
    <source>
        <dbReference type="PROSITE" id="PS51742"/>
    </source>
</evidence>
<dbReference type="GO" id="GO:0003700">
    <property type="term" value="F:DNA-binding transcription factor activity"/>
    <property type="evidence" value="ECO:0007669"/>
    <property type="project" value="TreeGrafter"/>
</dbReference>
<dbReference type="GO" id="GO:0003680">
    <property type="term" value="F:minor groove of adenine-thymine-rich DNA binding"/>
    <property type="evidence" value="ECO:0007669"/>
    <property type="project" value="InterPro"/>
</dbReference>
<reference evidence="8" key="2">
    <citation type="submission" date="2023-06" db="EMBL/GenBank/DDBJ databases">
        <authorList>
            <person name="Ma L."/>
            <person name="Liu K.-W."/>
            <person name="Li Z."/>
            <person name="Hsiao Y.-Y."/>
            <person name="Qi Y."/>
            <person name="Fu T."/>
            <person name="Tang G."/>
            <person name="Zhang D."/>
            <person name="Sun W.-H."/>
            <person name="Liu D.-K."/>
            <person name="Li Y."/>
            <person name="Chen G.-Z."/>
            <person name="Liu X.-D."/>
            <person name="Liao X.-Y."/>
            <person name="Jiang Y.-T."/>
            <person name="Yu X."/>
            <person name="Hao Y."/>
            <person name="Huang J."/>
            <person name="Zhao X.-W."/>
            <person name="Ke S."/>
            <person name="Chen Y.-Y."/>
            <person name="Wu W.-L."/>
            <person name="Hsu J.-L."/>
            <person name="Lin Y.-F."/>
            <person name="Huang M.-D."/>
            <person name="Li C.-Y."/>
            <person name="Huang L."/>
            <person name="Wang Z.-W."/>
            <person name="Zhao X."/>
            <person name="Zhong W.-Y."/>
            <person name="Peng D.-H."/>
            <person name="Ahmad S."/>
            <person name="Lan S."/>
            <person name="Zhang J.-S."/>
            <person name="Tsai W.-C."/>
            <person name="Van De Peer Y."/>
            <person name="Liu Z.-J."/>
        </authorList>
    </citation>
    <scope>NUCLEOTIDE SEQUENCE</scope>
    <source>
        <strain evidence="8">CP</strain>
        <tissue evidence="8">Leaves</tissue>
    </source>
</reference>
<evidence type="ECO:0000256" key="3">
    <source>
        <dbReference type="ARBA" id="ARBA00023125"/>
    </source>
</evidence>
<organism evidence="8 9">
    <name type="scientific">Acorus calamus</name>
    <name type="common">Sweet flag</name>
    <dbReference type="NCBI Taxonomy" id="4465"/>
    <lineage>
        <taxon>Eukaryota</taxon>
        <taxon>Viridiplantae</taxon>
        <taxon>Streptophyta</taxon>
        <taxon>Embryophyta</taxon>
        <taxon>Tracheophyta</taxon>
        <taxon>Spermatophyta</taxon>
        <taxon>Magnoliopsida</taxon>
        <taxon>Liliopsida</taxon>
        <taxon>Acoraceae</taxon>
        <taxon>Acorus</taxon>
    </lineage>
</organism>
<accession>A0AAV9DPZ0</accession>
<gene>
    <name evidence="8" type="primary">ESC</name>
    <name evidence="8" type="ORF">QJS10_CPB12g00641</name>
</gene>
<dbReference type="SUPFAM" id="SSF117856">
    <property type="entry name" value="AF0104/ALDC/Ptd012-like"/>
    <property type="match status" value="1"/>
</dbReference>
<dbReference type="Proteomes" id="UP001180020">
    <property type="component" value="Unassembled WGS sequence"/>
</dbReference>
<keyword evidence="9" id="KW-1185">Reference proteome</keyword>
<feature type="region of interest" description="Disordered" evidence="6">
    <location>
        <begin position="1"/>
        <end position="22"/>
    </location>
</feature>
<dbReference type="PANTHER" id="PTHR31100:SF48">
    <property type="entry name" value="AT-HOOK MOTIF NUCLEAR-LOCALIZED PROTEIN 16"/>
    <property type="match status" value="1"/>
</dbReference>
<keyword evidence="3 8" id="KW-0238">DNA-binding</keyword>
<dbReference type="FunFam" id="3.30.1330.80:FF:000002">
    <property type="entry name" value="AT-hook motif nuclear-localized protein"/>
    <property type="match status" value="1"/>
</dbReference>
<keyword evidence="4" id="KW-0804">Transcription</keyword>
<evidence type="ECO:0000256" key="6">
    <source>
        <dbReference type="SAM" id="MobiDB-lite"/>
    </source>
</evidence>
<evidence type="ECO:0000313" key="9">
    <source>
        <dbReference type="Proteomes" id="UP001180020"/>
    </source>
</evidence>
<comment type="subcellular location">
    <subcellularLocation>
        <location evidence="1">Nucleus</location>
    </subcellularLocation>
</comment>
<dbReference type="PANTHER" id="PTHR31100">
    <property type="entry name" value="AT-HOOK MOTIF NUCLEAR-LOCALIZED PROTEIN 15"/>
    <property type="match status" value="1"/>
</dbReference>
<dbReference type="PROSITE" id="PS51742">
    <property type="entry name" value="PPC"/>
    <property type="match status" value="1"/>
</dbReference>
<sequence>MDSVQTKHVETEKSNNKPMILPMMATGGIPAVPLSLARKPRGRPAGSKNKPKPPIIITHNSPNTLRAHVLEVSSGCDVVQGIASFARRQRCGLSILSGSGCVTNVTLRQPSTAASVMTLHGRFEILSLSGSFFPPPAPSGVIGLTVYLAGAQGQVMGGGVVGALIASSPVVIMAASFISASFDRLPLEDEEAMCNQHHYQNGHRNARGLEVSNLYGDAPASLLASGGLIPEICAWAPGRRMAKS</sequence>
<feature type="compositionally biased region" description="Basic and acidic residues" evidence="6">
    <location>
        <begin position="1"/>
        <end position="15"/>
    </location>
</feature>
<feature type="region of interest" description="Disordered" evidence="6">
    <location>
        <begin position="34"/>
        <end position="55"/>
    </location>
</feature>
<name>A0AAV9DPZ0_ACOCL</name>
<evidence type="ECO:0000313" key="8">
    <source>
        <dbReference type="EMBL" id="KAK1303059.1"/>
    </source>
</evidence>
<protein>
    <submittedName>
        <fullName evidence="8">DNA-binding protein ESCAROLA</fullName>
    </submittedName>
</protein>
<reference evidence="8" key="1">
    <citation type="journal article" date="2023" name="Nat. Commun.">
        <title>Diploid and tetraploid genomes of Acorus and the evolution of monocots.</title>
        <authorList>
            <person name="Ma L."/>
            <person name="Liu K.W."/>
            <person name="Li Z."/>
            <person name="Hsiao Y.Y."/>
            <person name="Qi Y."/>
            <person name="Fu T."/>
            <person name="Tang G.D."/>
            <person name="Zhang D."/>
            <person name="Sun W.H."/>
            <person name="Liu D.K."/>
            <person name="Li Y."/>
            <person name="Chen G.Z."/>
            <person name="Liu X.D."/>
            <person name="Liao X.Y."/>
            <person name="Jiang Y.T."/>
            <person name="Yu X."/>
            <person name="Hao Y."/>
            <person name="Huang J."/>
            <person name="Zhao X.W."/>
            <person name="Ke S."/>
            <person name="Chen Y.Y."/>
            <person name="Wu W.L."/>
            <person name="Hsu J.L."/>
            <person name="Lin Y.F."/>
            <person name="Huang M.D."/>
            <person name="Li C.Y."/>
            <person name="Huang L."/>
            <person name="Wang Z.W."/>
            <person name="Zhao X."/>
            <person name="Zhong W.Y."/>
            <person name="Peng D.H."/>
            <person name="Ahmad S."/>
            <person name="Lan S."/>
            <person name="Zhang J.S."/>
            <person name="Tsai W.C."/>
            <person name="Van de Peer Y."/>
            <person name="Liu Z.J."/>
        </authorList>
    </citation>
    <scope>NUCLEOTIDE SEQUENCE</scope>
    <source>
        <strain evidence="8">CP</strain>
    </source>
</reference>
<keyword evidence="5" id="KW-0539">Nucleus</keyword>
<dbReference type="CDD" id="cd11378">
    <property type="entry name" value="DUF296"/>
    <property type="match status" value="1"/>
</dbReference>
<dbReference type="AlphaFoldDB" id="A0AAV9DPZ0"/>
<dbReference type="Gene3D" id="3.30.1330.80">
    <property type="entry name" value="Hypothetical protein, similar to alpha- acetolactate decarboxylase, domain 2"/>
    <property type="match status" value="1"/>
</dbReference>
<evidence type="ECO:0000256" key="5">
    <source>
        <dbReference type="ARBA" id="ARBA00023242"/>
    </source>
</evidence>
<dbReference type="EMBL" id="JAUJYO010000012">
    <property type="protein sequence ID" value="KAK1303059.1"/>
    <property type="molecule type" value="Genomic_DNA"/>
</dbReference>
<evidence type="ECO:0000256" key="2">
    <source>
        <dbReference type="ARBA" id="ARBA00023015"/>
    </source>
</evidence>
<dbReference type="InterPro" id="IPR014476">
    <property type="entry name" value="AHL15-29"/>
</dbReference>
<evidence type="ECO:0000256" key="4">
    <source>
        <dbReference type="ARBA" id="ARBA00023163"/>
    </source>
</evidence>
<evidence type="ECO:0000256" key="1">
    <source>
        <dbReference type="ARBA" id="ARBA00004123"/>
    </source>
</evidence>
<dbReference type="GO" id="GO:0010228">
    <property type="term" value="P:vegetative to reproductive phase transition of meristem"/>
    <property type="evidence" value="ECO:0007669"/>
    <property type="project" value="TreeGrafter"/>
</dbReference>
<dbReference type="Pfam" id="PF03479">
    <property type="entry name" value="PCC"/>
    <property type="match status" value="1"/>
</dbReference>
<keyword evidence="2" id="KW-0805">Transcription regulation</keyword>
<dbReference type="GO" id="GO:0005634">
    <property type="term" value="C:nucleus"/>
    <property type="evidence" value="ECO:0007669"/>
    <property type="project" value="UniProtKB-SubCell"/>
</dbReference>
<proteinExistence type="predicted"/>